<dbReference type="GO" id="GO:0016705">
    <property type="term" value="F:oxidoreductase activity, acting on paired donors, with incorporation or reduction of molecular oxygen"/>
    <property type="evidence" value="ECO:0007669"/>
    <property type="project" value="InterPro"/>
</dbReference>
<accession>A0A1W6MRZ9</accession>
<dbReference type="GO" id="GO:0005506">
    <property type="term" value="F:iron ion binding"/>
    <property type="evidence" value="ECO:0007669"/>
    <property type="project" value="InterPro"/>
</dbReference>
<evidence type="ECO:0000313" key="5">
    <source>
        <dbReference type="Proteomes" id="UP000193978"/>
    </source>
</evidence>
<dbReference type="InterPro" id="IPR002397">
    <property type="entry name" value="Cyt_P450_B"/>
</dbReference>
<comment type="similarity">
    <text evidence="2 3">Belongs to the cytochrome P450 family.</text>
</comment>
<dbReference type="Proteomes" id="UP000193978">
    <property type="component" value="Chromosome"/>
</dbReference>
<dbReference type="Pfam" id="PF00067">
    <property type="entry name" value="p450"/>
    <property type="match status" value="1"/>
</dbReference>
<dbReference type="PANTHER" id="PTHR46696:SF1">
    <property type="entry name" value="CYTOCHROME P450 YJIB-RELATED"/>
    <property type="match status" value="1"/>
</dbReference>
<organism evidence="4 5">
    <name type="scientific">Methylocystis bryophila</name>
    <dbReference type="NCBI Taxonomy" id="655015"/>
    <lineage>
        <taxon>Bacteria</taxon>
        <taxon>Pseudomonadati</taxon>
        <taxon>Pseudomonadota</taxon>
        <taxon>Alphaproteobacteria</taxon>
        <taxon>Hyphomicrobiales</taxon>
        <taxon>Methylocystaceae</taxon>
        <taxon>Methylocystis</taxon>
    </lineage>
</organism>
<evidence type="ECO:0000256" key="2">
    <source>
        <dbReference type="ARBA" id="ARBA00010617"/>
    </source>
</evidence>
<evidence type="ECO:0000256" key="3">
    <source>
        <dbReference type="RuleBase" id="RU000461"/>
    </source>
</evidence>
<sequence length="412" mass="46335">MENYLDALGKLKPEERWPQARRWIMAEELGFYEELREHEPLLRFPELTLASRFVDCDEILRRHDLFSVALYQPKQGDYFMAQDDTAQHWREKSIMRCVLDFEEVPRIRAFVADKAKSLLASGKGDFDAVKGLTRATPIALVQEWFGYVDSDADDLCAWSYWSQMDSFWNQPFDANPNSAQIIANSQAGAVALGKYMTSLVQKRSAELAAGVKLEDPVSRLILLARSGGLNNFPPERLIRNIGGLLIGAVETTSHAVCNVIEFFLGRPELLERARAAAGASDPTAFDGYAFEALRFRPAFPYFFRTVTAPTVLGRGLEYEQQFETGETVFALTHSAMFDESAFVNPEDFDPKRGITNSFHFGLGLHECLGRAVASVMIPEIVRQALLLPGLTVDPIDTQGGPVPESWRWRWPA</sequence>
<dbReference type="AlphaFoldDB" id="A0A1W6MRZ9"/>
<dbReference type="PRINTS" id="PR00359">
    <property type="entry name" value="BP450"/>
</dbReference>
<keyword evidence="5" id="KW-1185">Reference proteome</keyword>
<evidence type="ECO:0000313" key="4">
    <source>
        <dbReference type="EMBL" id="ARN80259.1"/>
    </source>
</evidence>
<dbReference type="PROSITE" id="PS00086">
    <property type="entry name" value="CYTOCHROME_P450"/>
    <property type="match status" value="1"/>
</dbReference>
<dbReference type="InterPro" id="IPR036396">
    <property type="entry name" value="Cyt_P450_sf"/>
</dbReference>
<dbReference type="OrthoDB" id="236246at2"/>
<keyword evidence="3" id="KW-0349">Heme</keyword>
<evidence type="ECO:0008006" key="6">
    <source>
        <dbReference type="Google" id="ProtNLM"/>
    </source>
</evidence>
<keyword evidence="3" id="KW-0479">Metal-binding</keyword>
<dbReference type="STRING" id="655015.B1812_03230"/>
<dbReference type="RefSeq" id="WP_085770320.1">
    <property type="nucleotide sequence ID" value="NZ_AP027149.1"/>
</dbReference>
<dbReference type="Gene3D" id="1.10.630.10">
    <property type="entry name" value="Cytochrome P450"/>
    <property type="match status" value="1"/>
</dbReference>
<dbReference type="EMBL" id="CP019948">
    <property type="protein sequence ID" value="ARN80259.1"/>
    <property type="molecule type" value="Genomic_DNA"/>
</dbReference>
<proteinExistence type="inferred from homology"/>
<dbReference type="InterPro" id="IPR001128">
    <property type="entry name" value="Cyt_P450"/>
</dbReference>
<reference evidence="4 5" key="1">
    <citation type="submission" date="2017-02" db="EMBL/GenBank/DDBJ databases">
        <authorList>
            <person name="Peterson S.W."/>
        </authorList>
    </citation>
    <scope>NUCLEOTIDE SEQUENCE [LARGE SCALE GENOMIC DNA]</scope>
    <source>
        <strain evidence="4 5">S285</strain>
    </source>
</reference>
<dbReference type="PANTHER" id="PTHR46696">
    <property type="entry name" value="P450, PUTATIVE (EUROFUNG)-RELATED"/>
    <property type="match status" value="1"/>
</dbReference>
<evidence type="ECO:0000256" key="1">
    <source>
        <dbReference type="ARBA" id="ARBA00001971"/>
    </source>
</evidence>
<dbReference type="GO" id="GO:0020037">
    <property type="term" value="F:heme binding"/>
    <property type="evidence" value="ECO:0007669"/>
    <property type="project" value="InterPro"/>
</dbReference>
<keyword evidence="3" id="KW-0408">Iron</keyword>
<gene>
    <name evidence="4" type="ORF">B1812_03230</name>
</gene>
<comment type="cofactor">
    <cofactor evidence="1">
        <name>heme</name>
        <dbReference type="ChEBI" id="CHEBI:30413"/>
    </cofactor>
</comment>
<keyword evidence="3" id="KW-0560">Oxidoreductase</keyword>
<dbReference type="SUPFAM" id="SSF48264">
    <property type="entry name" value="Cytochrome P450"/>
    <property type="match status" value="1"/>
</dbReference>
<protein>
    <recommendedName>
        <fullName evidence="6">Cytochrome</fullName>
    </recommendedName>
</protein>
<dbReference type="GO" id="GO:0004497">
    <property type="term" value="F:monooxygenase activity"/>
    <property type="evidence" value="ECO:0007669"/>
    <property type="project" value="UniProtKB-KW"/>
</dbReference>
<name>A0A1W6MRZ9_9HYPH</name>
<dbReference type="KEGG" id="mbry:B1812_03230"/>
<keyword evidence="3" id="KW-0503">Monooxygenase</keyword>
<dbReference type="InterPro" id="IPR017972">
    <property type="entry name" value="Cyt_P450_CS"/>
</dbReference>